<evidence type="ECO:0000313" key="5">
    <source>
        <dbReference type="EMBL" id="MBL4952013.1"/>
    </source>
</evidence>
<reference evidence="5 6" key="1">
    <citation type="submission" date="2021-01" db="EMBL/GenBank/DDBJ databases">
        <title>Genome public.</title>
        <authorList>
            <person name="Liu C."/>
            <person name="Sun Q."/>
        </authorList>
    </citation>
    <scope>NUCLEOTIDE SEQUENCE [LARGE SCALE GENOMIC DNA]</scope>
    <source>
        <strain evidence="5 6">YIM B02564</strain>
    </source>
</reference>
<organism evidence="5 6">
    <name type="scientific">Neobacillus paridis</name>
    <dbReference type="NCBI Taxonomy" id="2803862"/>
    <lineage>
        <taxon>Bacteria</taxon>
        <taxon>Bacillati</taxon>
        <taxon>Bacillota</taxon>
        <taxon>Bacilli</taxon>
        <taxon>Bacillales</taxon>
        <taxon>Bacillaceae</taxon>
        <taxon>Neobacillus</taxon>
    </lineage>
</organism>
<keyword evidence="4" id="KW-0472">Membrane</keyword>
<evidence type="ECO:0000313" key="6">
    <source>
        <dbReference type="Proteomes" id="UP000623967"/>
    </source>
</evidence>
<keyword evidence="2" id="KW-0378">Hydrolase</keyword>
<dbReference type="EMBL" id="JAESWB010000131">
    <property type="protein sequence ID" value="MBL4952013.1"/>
    <property type="molecule type" value="Genomic_DNA"/>
</dbReference>
<protein>
    <submittedName>
        <fullName evidence="5">Penicillin acylase family protein</fullName>
    </submittedName>
</protein>
<dbReference type="Gene3D" id="2.30.120.10">
    <property type="match status" value="1"/>
</dbReference>
<evidence type="ECO:0000256" key="3">
    <source>
        <dbReference type="ARBA" id="ARBA00023145"/>
    </source>
</evidence>
<gene>
    <name evidence="5" type="ORF">JK635_07295</name>
</gene>
<evidence type="ECO:0000256" key="2">
    <source>
        <dbReference type="ARBA" id="ARBA00022801"/>
    </source>
</evidence>
<dbReference type="PANTHER" id="PTHR34218:SF4">
    <property type="entry name" value="ACYL-HOMOSERINE LACTONE ACYLASE QUIP"/>
    <property type="match status" value="1"/>
</dbReference>
<dbReference type="PANTHER" id="PTHR34218">
    <property type="entry name" value="PEPTIDASE S45 PENICILLIN AMIDASE"/>
    <property type="match status" value="1"/>
</dbReference>
<dbReference type="Gene3D" id="3.60.20.10">
    <property type="entry name" value="Glutamine Phosphoribosylpyrophosphate, subunit 1, domain 1"/>
    <property type="match status" value="1"/>
</dbReference>
<dbReference type="Gene3D" id="1.10.439.10">
    <property type="entry name" value="Penicillin Amidohydrolase, domain 1"/>
    <property type="match status" value="1"/>
</dbReference>
<feature type="transmembrane region" description="Helical" evidence="4">
    <location>
        <begin position="20"/>
        <end position="43"/>
    </location>
</feature>
<dbReference type="CDD" id="cd03747">
    <property type="entry name" value="Ntn_PGA_like"/>
    <property type="match status" value="1"/>
</dbReference>
<dbReference type="RefSeq" id="WP_202653290.1">
    <property type="nucleotide sequence ID" value="NZ_JAESWB010000131.1"/>
</dbReference>
<dbReference type="InterPro" id="IPR029055">
    <property type="entry name" value="Ntn_hydrolases_N"/>
</dbReference>
<dbReference type="InterPro" id="IPR014395">
    <property type="entry name" value="Pen/GL7ACA/AHL_acylase"/>
</dbReference>
<dbReference type="Pfam" id="PF01804">
    <property type="entry name" value="Penicil_amidase"/>
    <property type="match status" value="1"/>
</dbReference>
<comment type="caution">
    <text evidence="5">The sequence shown here is derived from an EMBL/GenBank/DDBJ whole genome shotgun (WGS) entry which is preliminary data.</text>
</comment>
<dbReference type="Proteomes" id="UP000623967">
    <property type="component" value="Unassembled WGS sequence"/>
</dbReference>
<dbReference type="InterPro" id="IPR002692">
    <property type="entry name" value="S45"/>
</dbReference>
<sequence length="803" mass="90671">MSTDVVVRHKRLPQKKFKKITLISLGVILALFIIAVISAYIFVRRSLPVTEGEVALKGLQQKLSVYRDENGVPHIEAKTLHDLYMAQGYVTAQDRMFQMDLSRRQASGQLSEVIGEATVNQDKFFRTLGLRRAAEASYNAYSAEAKNVLQWYADGVNAYIKDAKESGKLPIEFTFAGYEPKEWTPIDSLTIGKYMAFDLGGHWEGQAFRYYLAQNFSEEKALDLFPSYPKDGPTVIQALKQQKLDMVKSLASAVIPNEWNGSNNWVVSGKKTKSGFPYLADDPHLGLATPAIWYESHLKAADMNVSGVIFAGVPGIILGRNDYIAWGVTNVGPDVQDLYIEKRNAENPIEFKYNGKWEQAKVIQEPIKVKGKKTLAYEVVVTRHGPIISEFAHDDKPDTALAMRWTALDPSAELEAVMKFNVAKNWDEFKEALTYFHTPAQNFVFASTDGTIAYRANGLIPIRKKGDSSVPVPGWTDEYEWKGYIPWDQLPTVVNPEEGFISTANNKVVGEDYPYHLTNTWAQPYRQERIRQVLTSKAQFSVDDMLALQFDQHNLQAEEFMPIFIKNLDGQKDQWRPIDKKVYEIMKDWNYVDSKEEAAPLVFHLWMQEIGNVLFDEDIPEEMQGLFEGRAQIVDQLIRRANEGTPGPWMRDAGGLEKVVLTAFQRAVDRSSDMQGNTPSDWKWGEFHAVPFNHPLSAIKPLNLLFNFKDPIPMGGSRVTVGAAGWDSKTGAVNHGAAWRSVVDLKDLSKSFNVVGPGQSGHVLSKWYHDQMADWTTGKYHLTYTDPSKYRADSDKLILAPKK</sequence>
<dbReference type="InterPro" id="IPR043146">
    <property type="entry name" value="Penicillin_amidase_N_B-knob"/>
</dbReference>
<evidence type="ECO:0000256" key="1">
    <source>
        <dbReference type="ARBA" id="ARBA00006586"/>
    </source>
</evidence>
<dbReference type="InterPro" id="IPR043147">
    <property type="entry name" value="Penicillin_amidase_A-knob"/>
</dbReference>
<dbReference type="SUPFAM" id="SSF56235">
    <property type="entry name" value="N-terminal nucleophile aminohydrolases (Ntn hydrolases)"/>
    <property type="match status" value="1"/>
</dbReference>
<accession>A0ABS1TL20</accession>
<name>A0ABS1TL20_9BACI</name>
<keyword evidence="6" id="KW-1185">Reference proteome</keyword>
<dbReference type="PIRSF" id="PIRSF001227">
    <property type="entry name" value="Pen_acylase"/>
    <property type="match status" value="1"/>
</dbReference>
<keyword evidence="3" id="KW-0865">Zymogen</keyword>
<comment type="similarity">
    <text evidence="1">Belongs to the peptidase S45 family.</text>
</comment>
<proteinExistence type="inferred from homology"/>
<evidence type="ECO:0000256" key="4">
    <source>
        <dbReference type="SAM" id="Phobius"/>
    </source>
</evidence>
<dbReference type="InterPro" id="IPR023343">
    <property type="entry name" value="Penicillin_amidase_dom1"/>
</dbReference>
<keyword evidence="4" id="KW-0812">Transmembrane</keyword>
<keyword evidence="4" id="KW-1133">Transmembrane helix</keyword>
<dbReference type="Gene3D" id="1.10.1400.10">
    <property type="match status" value="1"/>
</dbReference>